<dbReference type="PANTHER" id="PTHR37464">
    <property type="entry name" value="BLL2463 PROTEIN"/>
    <property type="match status" value="1"/>
</dbReference>
<dbReference type="EMBL" id="JBHSFV010000008">
    <property type="protein sequence ID" value="MFC4635035.1"/>
    <property type="molecule type" value="Genomic_DNA"/>
</dbReference>
<organism evidence="3 4">
    <name type="scientific">Dokdonia ponticola</name>
    <dbReference type="NCBI Taxonomy" id="2041041"/>
    <lineage>
        <taxon>Bacteria</taxon>
        <taxon>Pseudomonadati</taxon>
        <taxon>Bacteroidota</taxon>
        <taxon>Flavobacteriia</taxon>
        <taxon>Flavobacteriales</taxon>
        <taxon>Flavobacteriaceae</taxon>
        <taxon>Dokdonia</taxon>
    </lineage>
</organism>
<feature type="transmembrane region" description="Helical" evidence="1">
    <location>
        <begin position="56"/>
        <end position="75"/>
    </location>
</feature>
<protein>
    <submittedName>
        <fullName evidence="3">BatA domain-containing protein</fullName>
    </submittedName>
</protein>
<evidence type="ECO:0000256" key="1">
    <source>
        <dbReference type="SAM" id="Phobius"/>
    </source>
</evidence>
<dbReference type="Pfam" id="PF07584">
    <property type="entry name" value="BatA"/>
    <property type="match status" value="1"/>
</dbReference>
<reference evidence="4" key="1">
    <citation type="journal article" date="2019" name="Int. J. Syst. Evol. Microbiol.">
        <title>The Global Catalogue of Microorganisms (GCM) 10K type strain sequencing project: providing services to taxonomists for standard genome sequencing and annotation.</title>
        <authorList>
            <consortium name="The Broad Institute Genomics Platform"/>
            <consortium name="The Broad Institute Genome Sequencing Center for Infectious Disease"/>
            <person name="Wu L."/>
            <person name="Ma J."/>
        </authorList>
    </citation>
    <scope>NUCLEOTIDE SEQUENCE [LARGE SCALE GENOMIC DNA]</scope>
    <source>
        <strain evidence="4">YJ-61-S</strain>
    </source>
</reference>
<evidence type="ECO:0000313" key="3">
    <source>
        <dbReference type="EMBL" id="MFC4635035.1"/>
    </source>
</evidence>
<evidence type="ECO:0000259" key="2">
    <source>
        <dbReference type="Pfam" id="PF07584"/>
    </source>
</evidence>
<gene>
    <name evidence="3" type="ORF">ACFO3O_14030</name>
</gene>
<sequence>MTFLQPSYLWGLLGLLIPIAIHFWSRKKVQIIKVGSTQFIAQTKSKQSKSIQINEWWLLVLRCFIIALLVGILAVPQITTTVPRLDVAYVFEPSLLATAEGRARFQQIPQQGRFLLTEGLPEWQEYTLVEEGNFHYWQLAKEMEQLPADSVVVFVHAFAKAVKGKRPTLVKNSTWIPVDTEAEISKPVWARVKKDSIEVVAVYSDATTLSFSKTPIAENEVRRNASQDSLEVNTEEGGAYIPIYPEKEIKVVMVVDDGFETQSTFVEAGIKAIARYTQTDITLEKRTPSAELVFPESDYIVWLSDAVLPETTAKTLRYRQDILAHRLIEPGTSPTDFIWTKELNTNVVLEEDWVGHLLDWFALDTDLVAQIQEEDIRTLSGEQLQTKVAVNTATIPNIATANVSGWLWMIFLFLMIGERIVASLRKQ</sequence>
<accession>A0ABV9HZV9</accession>
<feature type="domain" description="Aerotolerance regulator N-terminal" evidence="2">
    <location>
        <begin position="1"/>
        <end position="76"/>
    </location>
</feature>
<dbReference type="InterPro" id="IPR011933">
    <property type="entry name" value="Double_TM_dom"/>
</dbReference>
<keyword evidence="4" id="KW-1185">Reference proteome</keyword>
<proteinExistence type="predicted"/>
<evidence type="ECO:0000313" key="4">
    <source>
        <dbReference type="Proteomes" id="UP001596043"/>
    </source>
</evidence>
<dbReference type="RefSeq" id="WP_379979865.1">
    <property type="nucleotide sequence ID" value="NZ_JBHSFV010000008.1"/>
</dbReference>
<feature type="transmembrane region" description="Helical" evidence="1">
    <location>
        <begin position="6"/>
        <end position="24"/>
    </location>
</feature>
<dbReference type="PANTHER" id="PTHR37464:SF1">
    <property type="entry name" value="BLL2463 PROTEIN"/>
    <property type="match status" value="1"/>
</dbReference>
<keyword evidence="1" id="KW-1133">Transmembrane helix</keyword>
<dbReference type="NCBIfam" id="TIGR02226">
    <property type="entry name" value="two_anch"/>
    <property type="match status" value="1"/>
</dbReference>
<dbReference type="InterPro" id="IPR024163">
    <property type="entry name" value="Aerotolerance_reg_N"/>
</dbReference>
<name>A0ABV9HZV9_9FLAO</name>
<keyword evidence="1" id="KW-0472">Membrane</keyword>
<comment type="caution">
    <text evidence="3">The sequence shown here is derived from an EMBL/GenBank/DDBJ whole genome shotgun (WGS) entry which is preliminary data.</text>
</comment>
<keyword evidence="1" id="KW-0812">Transmembrane</keyword>
<dbReference type="Proteomes" id="UP001596043">
    <property type="component" value="Unassembled WGS sequence"/>
</dbReference>